<dbReference type="InterPro" id="IPR011050">
    <property type="entry name" value="Pectin_lyase_fold/virulence"/>
</dbReference>
<dbReference type="PANTHER" id="PTHR31339:SF9">
    <property type="entry name" value="PLASMIN AND FIBRONECTIN-BINDING PROTEIN A"/>
    <property type="match status" value="1"/>
</dbReference>
<gene>
    <name evidence="5" type="ORF">CGS56_09180</name>
</gene>
<dbReference type="Proteomes" id="UP000220157">
    <property type="component" value="Unassembled WGS sequence"/>
</dbReference>
<sequence>MQQKYRLHWREIWKRALSGALSAAILLSGMIIPSVAADDGGASIGGGGDPDMLSYTVAEGLDFNDTGVFSSSEEAWEYADRIVAHVESTVEDMRKIFAKREVSITDEKYGAEPHEVFPIVEGTYKKSAEDAAAEAELAKKNTAAIYAAIKDVSESGGGTVIVPAADGQVFYTAAIHLEDNVNLHVEKGAVLKFTTDTSLYQGDLMKEIYGDDVDDKGLTLTRFESVELMNYSPFIYAYGKKNIALTGEGTLDGQATTGDGKDPSTMIWHQWKSSRTYNLPEGETKKIEAQNNPRTKLFGQGQIDTPVAERQYGESASEDWSGADDGFLRPNFVQPYNCQNVLIEDVTILNSPMWEINPVLCDTVLVQGVDVNSHLHNNDGCDPEATSNMVIQDSTFDVGDDCIAIKSGRNGDGIRVNRTSFNIVIQNNSMADGHGGVTIGSEITAGVKNIYSRNNAMESNDLECAYRFKTNYIRGGVIENIYYQNDDVFMVKSNKPVVLVDLNYDISKEVQMMEAMNVSYRAYIPAFKHVLFEGMNVNEANAANSGGKYALQLNGFNVASIASSCTVPEGTQDCYITDFTIKDSTFIGSKQAFNMNYVDGLTLDNVTISGSTDADKVTNCKNLVFTCCDFHDSVVQRETFDGIATITTTCFAGESGLLPLIRLLRSIKTVW</sequence>
<dbReference type="PROSITE" id="PS00502">
    <property type="entry name" value="POLYGALACTURONASE"/>
    <property type="match status" value="1"/>
</dbReference>
<dbReference type="RefSeq" id="WP_097785614.1">
    <property type="nucleotide sequence ID" value="NZ_JAHQYW010000027.1"/>
</dbReference>
<dbReference type="InterPro" id="IPR051801">
    <property type="entry name" value="GH28_Enzymes"/>
</dbReference>
<comment type="similarity">
    <text evidence="1 4">Belongs to the glycosyl hydrolase 28 family.</text>
</comment>
<evidence type="ECO:0000313" key="5">
    <source>
        <dbReference type="EMBL" id="PDX75420.1"/>
    </source>
</evidence>
<organism evidence="5 6">
    <name type="scientific">Faecalibacterium prausnitzii</name>
    <dbReference type="NCBI Taxonomy" id="853"/>
    <lineage>
        <taxon>Bacteria</taxon>
        <taxon>Bacillati</taxon>
        <taxon>Bacillota</taxon>
        <taxon>Clostridia</taxon>
        <taxon>Eubacteriales</taxon>
        <taxon>Oscillospiraceae</taxon>
        <taxon>Faecalibacterium</taxon>
    </lineage>
</organism>
<evidence type="ECO:0000256" key="4">
    <source>
        <dbReference type="RuleBase" id="RU361169"/>
    </source>
</evidence>
<dbReference type="SMART" id="SM00710">
    <property type="entry name" value="PbH1"/>
    <property type="match status" value="5"/>
</dbReference>
<comment type="caution">
    <text evidence="5">The sequence shown here is derived from an EMBL/GenBank/DDBJ whole genome shotgun (WGS) entry which is preliminary data.</text>
</comment>
<dbReference type="InterPro" id="IPR006626">
    <property type="entry name" value="PbH1"/>
</dbReference>
<evidence type="ECO:0000256" key="2">
    <source>
        <dbReference type="ARBA" id="ARBA00022801"/>
    </source>
</evidence>
<name>A0A2A7A8E8_9FIRM</name>
<dbReference type="GO" id="GO:0004650">
    <property type="term" value="F:polygalacturonase activity"/>
    <property type="evidence" value="ECO:0007669"/>
    <property type="project" value="InterPro"/>
</dbReference>
<accession>A0A2A7A8E8</accession>
<dbReference type="InterPro" id="IPR000743">
    <property type="entry name" value="Glyco_hydro_28"/>
</dbReference>
<dbReference type="Pfam" id="PF00295">
    <property type="entry name" value="Glyco_hydro_28"/>
    <property type="match status" value="1"/>
</dbReference>
<dbReference type="AlphaFoldDB" id="A0A2A7A8E8"/>
<dbReference type="GO" id="GO:0005975">
    <property type="term" value="P:carbohydrate metabolic process"/>
    <property type="evidence" value="ECO:0007669"/>
    <property type="project" value="InterPro"/>
</dbReference>
<dbReference type="Gene3D" id="2.160.20.10">
    <property type="entry name" value="Single-stranded right-handed beta-helix, Pectin lyase-like"/>
    <property type="match status" value="1"/>
</dbReference>
<reference evidence="5 6" key="1">
    <citation type="journal article" date="2017" name="Front. Microbiol.">
        <title>New Insights into the Diversity of the Genus Faecalibacterium.</title>
        <authorList>
            <person name="Benevides L."/>
            <person name="Burman S."/>
            <person name="Martin R."/>
            <person name="Robert V."/>
            <person name="Thomas M."/>
            <person name="Miquel S."/>
            <person name="Chain F."/>
            <person name="Sokol H."/>
            <person name="Bermudez-Humaran L.G."/>
            <person name="Morrison M."/>
            <person name="Langella P."/>
            <person name="Azevedo V.A."/>
            <person name="Chatel J.M."/>
            <person name="Soares S."/>
        </authorList>
    </citation>
    <scope>NUCLEOTIDE SEQUENCE [LARGE SCALE GENOMIC DNA]</scope>
    <source>
        <strain evidence="5 6">CNCM I 4573</strain>
    </source>
</reference>
<protein>
    <submittedName>
        <fullName evidence="5">Uncharacterized protein</fullName>
    </submittedName>
</protein>
<dbReference type="EMBL" id="NMTW01000037">
    <property type="protein sequence ID" value="PDX75420.1"/>
    <property type="molecule type" value="Genomic_DNA"/>
</dbReference>
<evidence type="ECO:0000256" key="1">
    <source>
        <dbReference type="ARBA" id="ARBA00008834"/>
    </source>
</evidence>
<dbReference type="SUPFAM" id="SSF51126">
    <property type="entry name" value="Pectin lyase-like"/>
    <property type="match status" value="2"/>
</dbReference>
<dbReference type="PANTHER" id="PTHR31339">
    <property type="entry name" value="PECTIN LYASE-RELATED"/>
    <property type="match status" value="1"/>
</dbReference>
<evidence type="ECO:0000313" key="6">
    <source>
        <dbReference type="Proteomes" id="UP000220157"/>
    </source>
</evidence>
<evidence type="ECO:0000256" key="3">
    <source>
        <dbReference type="ARBA" id="ARBA00023295"/>
    </source>
</evidence>
<dbReference type="InterPro" id="IPR012334">
    <property type="entry name" value="Pectin_lyas_fold"/>
</dbReference>
<proteinExistence type="inferred from homology"/>
<keyword evidence="3 4" id="KW-0326">Glycosidase</keyword>
<keyword evidence="2 4" id="KW-0378">Hydrolase</keyword>